<keyword evidence="2" id="KW-1185">Reference proteome</keyword>
<evidence type="ECO:0000313" key="2">
    <source>
        <dbReference type="Proteomes" id="UP000530424"/>
    </source>
</evidence>
<name>A0A853CAU9_9ACTN</name>
<dbReference type="AlphaFoldDB" id="A0A853CAU9"/>
<sequence length="103" mass="11411">MKVIDELSGGWFLLEEDGRLYLDARYSYSAVIDDSALVELDPEEVAAYRAGGRDHISELATAIHMSAPYRGDSPYFSRDLYRGDQGRQWRSAVAAAVAAHRSG</sequence>
<dbReference type="EMBL" id="JACCFP010000001">
    <property type="protein sequence ID" value="NYJ03548.1"/>
    <property type="molecule type" value="Genomic_DNA"/>
</dbReference>
<proteinExistence type="predicted"/>
<protein>
    <submittedName>
        <fullName evidence="1">Uncharacterized protein</fullName>
    </submittedName>
</protein>
<evidence type="ECO:0000313" key="1">
    <source>
        <dbReference type="EMBL" id="NYJ03548.1"/>
    </source>
</evidence>
<dbReference type="Proteomes" id="UP000530424">
    <property type="component" value="Unassembled WGS sequence"/>
</dbReference>
<organism evidence="1 2">
    <name type="scientific">Nocardioides thalensis</name>
    <dbReference type="NCBI Taxonomy" id="1914755"/>
    <lineage>
        <taxon>Bacteria</taxon>
        <taxon>Bacillati</taxon>
        <taxon>Actinomycetota</taxon>
        <taxon>Actinomycetes</taxon>
        <taxon>Propionibacteriales</taxon>
        <taxon>Nocardioidaceae</taxon>
        <taxon>Nocardioides</taxon>
    </lineage>
</organism>
<gene>
    <name evidence="1" type="ORF">HNR19_004246</name>
</gene>
<accession>A0A853CAU9</accession>
<reference evidence="1 2" key="1">
    <citation type="submission" date="2020-07" db="EMBL/GenBank/DDBJ databases">
        <title>Sequencing the genomes of 1000 actinobacteria strains.</title>
        <authorList>
            <person name="Klenk H.-P."/>
        </authorList>
    </citation>
    <scope>NUCLEOTIDE SEQUENCE [LARGE SCALE GENOMIC DNA]</scope>
    <source>
        <strain evidence="1 2">DSM 103833</strain>
    </source>
</reference>
<comment type="caution">
    <text evidence="1">The sequence shown here is derived from an EMBL/GenBank/DDBJ whole genome shotgun (WGS) entry which is preliminary data.</text>
</comment>
<dbReference type="RefSeq" id="WP_179669839.1">
    <property type="nucleotide sequence ID" value="NZ_JACCFP010000001.1"/>
</dbReference>